<keyword evidence="2" id="KW-1185">Reference proteome</keyword>
<accession>A0AA38F9Z6</accession>
<dbReference type="AlphaFoldDB" id="A0AA38F9Z6"/>
<feature type="non-terminal residue" evidence="1">
    <location>
        <position position="69"/>
    </location>
</feature>
<proteinExistence type="predicted"/>
<organism evidence="1 2">
    <name type="scientific">Taxus chinensis</name>
    <name type="common">Chinese yew</name>
    <name type="synonym">Taxus wallichiana var. chinensis</name>
    <dbReference type="NCBI Taxonomy" id="29808"/>
    <lineage>
        <taxon>Eukaryota</taxon>
        <taxon>Viridiplantae</taxon>
        <taxon>Streptophyta</taxon>
        <taxon>Embryophyta</taxon>
        <taxon>Tracheophyta</taxon>
        <taxon>Spermatophyta</taxon>
        <taxon>Pinopsida</taxon>
        <taxon>Pinidae</taxon>
        <taxon>Conifers II</taxon>
        <taxon>Cupressales</taxon>
        <taxon>Taxaceae</taxon>
        <taxon>Taxus</taxon>
    </lineage>
</organism>
<evidence type="ECO:0000313" key="2">
    <source>
        <dbReference type="Proteomes" id="UP000824469"/>
    </source>
</evidence>
<gene>
    <name evidence="1" type="ORF">KI387_038153</name>
</gene>
<reference evidence="1 2" key="1">
    <citation type="journal article" date="2021" name="Nat. Plants">
        <title>The Taxus genome provides insights into paclitaxel biosynthesis.</title>
        <authorList>
            <person name="Xiong X."/>
            <person name="Gou J."/>
            <person name="Liao Q."/>
            <person name="Li Y."/>
            <person name="Zhou Q."/>
            <person name="Bi G."/>
            <person name="Li C."/>
            <person name="Du R."/>
            <person name="Wang X."/>
            <person name="Sun T."/>
            <person name="Guo L."/>
            <person name="Liang H."/>
            <person name="Lu P."/>
            <person name="Wu Y."/>
            <person name="Zhang Z."/>
            <person name="Ro D.K."/>
            <person name="Shang Y."/>
            <person name="Huang S."/>
            <person name="Yan J."/>
        </authorList>
    </citation>
    <scope>NUCLEOTIDE SEQUENCE [LARGE SCALE GENOMIC DNA]</scope>
    <source>
        <strain evidence="1">Ta-2019</strain>
    </source>
</reference>
<evidence type="ECO:0000313" key="1">
    <source>
        <dbReference type="EMBL" id="KAH9294565.1"/>
    </source>
</evidence>
<comment type="caution">
    <text evidence="1">The sequence shown here is derived from an EMBL/GenBank/DDBJ whole genome shotgun (WGS) entry which is preliminary data.</text>
</comment>
<name>A0AA38F9Z6_TAXCH</name>
<protein>
    <submittedName>
        <fullName evidence="1">Uncharacterized protein</fullName>
    </submittedName>
</protein>
<sequence length="69" mass="7838">MHKCLLGHAERKCVKYATRVIRPKMEQLAHLKLGHAGQVRRECVKHMARAIRAKRGKDAQMPFGTCGTK</sequence>
<dbReference type="EMBL" id="JAHRHJ020000011">
    <property type="protein sequence ID" value="KAH9294565.1"/>
    <property type="molecule type" value="Genomic_DNA"/>
</dbReference>
<dbReference type="Proteomes" id="UP000824469">
    <property type="component" value="Unassembled WGS sequence"/>
</dbReference>